<proteinExistence type="predicted"/>
<keyword evidence="2" id="KW-1185">Reference proteome</keyword>
<gene>
    <name evidence="1" type="ORF">F5876DRAFT_75119</name>
</gene>
<accession>A0ACC1U552</accession>
<name>A0ACC1U552_9AGAR</name>
<sequence>MPDLSSASTSTTEFLSSPVPPTRYLPPIKSLLLFTETRILHQCLAYLRQIYVPNVRGSRRRKGKHPSNPTELYSPSSSSPLTTIRKDSFERAYALRWLSALTRLDSDCADSPDLADIQNEAAALLAICAGTASAGTVRRQFEFDSGRIQITLSDVPLSTNATNGDYFGSVGAQTWGGACVLAEEIADNTVVFFPNSADVEDVSERTFRVLELGAGTGLVSLVAGKAAMSKIPQCRMDIIATDYYPSVLANLKANIEANFPVPSSSLTISSQFLDWSSFSSPSDTTSGADTSSTVGLFDVIFGADIIYEPLHASWIRKVVQNTLRKPSSEKDYPDRNNTNRQGGVFHLVIPLRPTFVAESNTIEQEFRFAGPGSDKVKNDLVILSREIIVCDAEEEEEDDIDQYSVSDDVGNQAGEGNIVRYAYYIIGWASGREETSMCAPGRN</sequence>
<evidence type="ECO:0000313" key="2">
    <source>
        <dbReference type="Proteomes" id="UP001163835"/>
    </source>
</evidence>
<protein>
    <submittedName>
        <fullName evidence="1">Uncharacterized protein</fullName>
    </submittedName>
</protein>
<dbReference type="EMBL" id="MU795032">
    <property type="protein sequence ID" value="KAJ3812162.1"/>
    <property type="molecule type" value="Genomic_DNA"/>
</dbReference>
<evidence type="ECO:0000313" key="1">
    <source>
        <dbReference type="EMBL" id="KAJ3812162.1"/>
    </source>
</evidence>
<organism evidence="1 2">
    <name type="scientific">Lentinula aff. lateritia</name>
    <dbReference type="NCBI Taxonomy" id="2804960"/>
    <lineage>
        <taxon>Eukaryota</taxon>
        <taxon>Fungi</taxon>
        <taxon>Dikarya</taxon>
        <taxon>Basidiomycota</taxon>
        <taxon>Agaricomycotina</taxon>
        <taxon>Agaricomycetes</taxon>
        <taxon>Agaricomycetidae</taxon>
        <taxon>Agaricales</taxon>
        <taxon>Marasmiineae</taxon>
        <taxon>Omphalotaceae</taxon>
        <taxon>Lentinula</taxon>
    </lineage>
</organism>
<reference evidence="1" key="1">
    <citation type="submission" date="2022-09" db="EMBL/GenBank/DDBJ databases">
        <title>A Global Phylogenomic Analysis of the Shiitake Genus Lentinula.</title>
        <authorList>
            <consortium name="DOE Joint Genome Institute"/>
            <person name="Sierra-Patev S."/>
            <person name="Min B."/>
            <person name="Naranjo-Ortiz M."/>
            <person name="Looney B."/>
            <person name="Konkel Z."/>
            <person name="Slot J.C."/>
            <person name="Sakamoto Y."/>
            <person name="Steenwyk J.L."/>
            <person name="Rokas A."/>
            <person name="Carro J."/>
            <person name="Camarero S."/>
            <person name="Ferreira P."/>
            <person name="Molpeceres G."/>
            <person name="Ruiz-Duenas F.J."/>
            <person name="Serrano A."/>
            <person name="Henrissat B."/>
            <person name="Drula E."/>
            <person name="Hughes K.W."/>
            <person name="Mata J.L."/>
            <person name="Ishikawa N.K."/>
            <person name="Vargas-Isla R."/>
            <person name="Ushijima S."/>
            <person name="Smith C.A."/>
            <person name="Ahrendt S."/>
            <person name="Andreopoulos W."/>
            <person name="He G."/>
            <person name="Labutti K."/>
            <person name="Lipzen A."/>
            <person name="Ng V."/>
            <person name="Riley R."/>
            <person name="Sandor L."/>
            <person name="Barry K."/>
            <person name="Martinez A.T."/>
            <person name="Xiao Y."/>
            <person name="Gibbons J.G."/>
            <person name="Terashima K."/>
            <person name="Grigoriev I.V."/>
            <person name="Hibbett D.S."/>
        </authorList>
    </citation>
    <scope>NUCLEOTIDE SEQUENCE</scope>
    <source>
        <strain evidence="1">TMI1499</strain>
    </source>
</reference>
<dbReference type="Proteomes" id="UP001163835">
    <property type="component" value="Unassembled WGS sequence"/>
</dbReference>
<comment type="caution">
    <text evidence="1">The sequence shown here is derived from an EMBL/GenBank/DDBJ whole genome shotgun (WGS) entry which is preliminary data.</text>
</comment>